<dbReference type="Proteomes" id="UP000551327">
    <property type="component" value="Unassembled WGS sequence"/>
</dbReference>
<name>A0A7X1KPM0_9SPHN</name>
<feature type="transmembrane region" description="Helical" evidence="1">
    <location>
        <begin position="389"/>
        <end position="408"/>
    </location>
</feature>
<reference evidence="2 3" key="1">
    <citation type="submission" date="2020-08" db="EMBL/GenBank/DDBJ databases">
        <title>The genome sequence of type strain Novosphingobium piscinae KCTC 42194.</title>
        <authorList>
            <person name="Liu Y."/>
        </authorList>
    </citation>
    <scope>NUCLEOTIDE SEQUENCE [LARGE SCALE GENOMIC DNA]</scope>
    <source>
        <strain evidence="2 3">KCTC 42194</strain>
    </source>
</reference>
<dbReference type="SUPFAM" id="SSF82714">
    <property type="entry name" value="Multidrug efflux transporter AcrB TolC docking domain, DN and DC subdomains"/>
    <property type="match status" value="2"/>
</dbReference>
<dbReference type="RefSeq" id="WP_185678766.1">
    <property type="nucleotide sequence ID" value="NZ_JACLAX010000005.1"/>
</dbReference>
<dbReference type="SUPFAM" id="SSF82866">
    <property type="entry name" value="Multidrug efflux transporter AcrB transmembrane domain"/>
    <property type="match status" value="2"/>
</dbReference>
<dbReference type="PANTHER" id="PTHR32063:SF0">
    <property type="entry name" value="SWARMING MOTILITY PROTEIN SWRC"/>
    <property type="match status" value="1"/>
</dbReference>
<keyword evidence="3" id="KW-1185">Reference proteome</keyword>
<dbReference type="InterPro" id="IPR027463">
    <property type="entry name" value="AcrB_DN_DC_subdom"/>
</dbReference>
<evidence type="ECO:0000313" key="3">
    <source>
        <dbReference type="Proteomes" id="UP000551327"/>
    </source>
</evidence>
<keyword evidence="1" id="KW-0472">Membrane</keyword>
<dbReference type="Gene3D" id="1.20.1640.10">
    <property type="entry name" value="Multidrug efflux transporter AcrB transmembrane domain"/>
    <property type="match status" value="2"/>
</dbReference>
<feature type="transmembrane region" description="Helical" evidence="1">
    <location>
        <begin position="856"/>
        <end position="875"/>
    </location>
</feature>
<dbReference type="GO" id="GO:0005886">
    <property type="term" value="C:plasma membrane"/>
    <property type="evidence" value="ECO:0007669"/>
    <property type="project" value="TreeGrafter"/>
</dbReference>
<feature type="transmembrane region" description="Helical" evidence="1">
    <location>
        <begin position="460"/>
        <end position="483"/>
    </location>
</feature>
<evidence type="ECO:0000313" key="2">
    <source>
        <dbReference type="EMBL" id="MBC2668876.1"/>
    </source>
</evidence>
<feature type="transmembrane region" description="Helical" evidence="1">
    <location>
        <begin position="952"/>
        <end position="972"/>
    </location>
</feature>
<dbReference type="Gene3D" id="3.30.2090.10">
    <property type="entry name" value="Multidrug efflux transporter AcrB TolC docking domain, DN and DC subdomains"/>
    <property type="match status" value="2"/>
</dbReference>
<keyword evidence="1" id="KW-1133">Transmembrane helix</keyword>
<dbReference type="PRINTS" id="PR00702">
    <property type="entry name" value="ACRIFLAVINRP"/>
</dbReference>
<accession>A0A7X1KPM0</accession>
<organism evidence="2 3">
    <name type="scientific">Novosphingobium piscinae</name>
    <dbReference type="NCBI Taxonomy" id="1507448"/>
    <lineage>
        <taxon>Bacteria</taxon>
        <taxon>Pseudomonadati</taxon>
        <taxon>Pseudomonadota</taxon>
        <taxon>Alphaproteobacteria</taxon>
        <taxon>Sphingomonadales</taxon>
        <taxon>Sphingomonadaceae</taxon>
        <taxon>Novosphingobium</taxon>
    </lineage>
</organism>
<gene>
    <name evidence="2" type="ORF">H7F53_06955</name>
</gene>
<dbReference type="Gene3D" id="3.30.70.1430">
    <property type="entry name" value="Multidrug efflux transporter AcrB pore domain"/>
    <property type="match status" value="2"/>
</dbReference>
<keyword evidence="1" id="KW-0812">Transmembrane</keyword>
<dbReference type="Gene3D" id="3.30.70.1440">
    <property type="entry name" value="Multidrug efflux transporter AcrB pore domain"/>
    <property type="match status" value="1"/>
</dbReference>
<feature type="transmembrane region" description="Helical" evidence="1">
    <location>
        <begin position="358"/>
        <end position="377"/>
    </location>
</feature>
<feature type="transmembrane region" description="Helical" evidence="1">
    <location>
        <begin position="333"/>
        <end position="351"/>
    </location>
</feature>
<protein>
    <submittedName>
        <fullName evidence="2">Efflux RND transporter permease subunit</fullName>
    </submittedName>
</protein>
<feature type="transmembrane region" description="Helical" evidence="1">
    <location>
        <begin position="524"/>
        <end position="547"/>
    </location>
</feature>
<dbReference type="GO" id="GO:0042910">
    <property type="term" value="F:xenobiotic transmembrane transporter activity"/>
    <property type="evidence" value="ECO:0007669"/>
    <property type="project" value="TreeGrafter"/>
</dbReference>
<evidence type="ECO:0000256" key="1">
    <source>
        <dbReference type="SAM" id="Phobius"/>
    </source>
</evidence>
<feature type="transmembrane region" description="Helical" evidence="1">
    <location>
        <begin position="908"/>
        <end position="931"/>
    </location>
</feature>
<sequence length="1025" mass="109035">MNALIAFSVKRWQFMLLAVGLLIALGLITFAKLPRTEDPPLSTPGFTITIVLPGATPETIEQQITRPVEDALAGLDNLRDLRSTSSDGVSSINAEYIWGTNGDRKYDEVVREVNALRATLPAGVARVDIRRWRPTALPIVQVALVSEILPMRSFEKLARDLKNRLARIPGIRKAEVLGAPGSEVRVALDMARLSAQGIAPGAVVEALRAGGAETPIGAVDAGARRFSLRYGGAYPDLAAVRATPVIAPGGSALTVGDLAEVDWAEREAQHIIHFRGQRALLVTAEQSDRQDVTRLTKAIDAELMAFQRLLPGSVRLERGFVQAENVRNRLDHLVRDLVLALGIVAITLLPLGWRAGGVVMVAIPVSLLIGILVLAAFDLTLNQLSVAGFVLSLGLLVDDAIVVIENVARWLRDGADRTTAAIGATSQIALAVLGCTACLMFAFLPLIALPEASGEFIRSLPVAVLGTVAGSLLVALTLIPFLAARVLPRNEDPHGNRLLRSTTGLIERLYAPVLHRALERPWRALAAIFLLAALAVPLLATIGSSLFPPADLPQFLVRVDMPRGTALDTTQAMVRRVEQRLLREPDVAWTVANTGRGNPSLYYNVVPAPEDPARGEVAAGLKAWEPARSPQLLERLRTDLQRIPGAQIKLQTFTQGPAIEAPIALRLVGPDVATLSRLARQAEAVLQTMPELRDIGNPLRIARTDLALDVDEARARALGVPAGALRSATQLALGGASPAILRDADDDDYPLTVRLPMAGHNRLDVLGRIMVPTASGAAVPLTSLATPDLRSGPAEIDRYQRQRSVTLTAWVKEGVLVSRATEAAVARIGQSVRLPPGYALKVGGEAETSARSFGGLLPAIITASLGILAVLVLEFGRFRQVVVIAGVVPLGLFGAVLALWLTGNSLSFTASVGLIALVGIEIKNSLLLVDFTEQLRRDGLPVREAVEQAGSMRFLPVLLTSVTAIGGLLPLALEGNGLYSPMAIAMIGGLVTSTLLARVATPVMYLLLAGTDRPQAAPLPQGVQP</sequence>
<dbReference type="AlphaFoldDB" id="A0A7X1KPM0"/>
<comment type="caution">
    <text evidence="2">The sequence shown here is derived from an EMBL/GenBank/DDBJ whole genome shotgun (WGS) entry which is preliminary data.</text>
</comment>
<dbReference type="SUPFAM" id="SSF82693">
    <property type="entry name" value="Multidrug efflux transporter AcrB pore domain, PN1, PN2, PC1 and PC2 subdomains"/>
    <property type="match status" value="3"/>
</dbReference>
<feature type="transmembrane region" description="Helical" evidence="1">
    <location>
        <begin position="882"/>
        <end position="902"/>
    </location>
</feature>
<dbReference type="Gene3D" id="3.30.70.1320">
    <property type="entry name" value="Multidrug efflux transporter AcrB pore domain like"/>
    <property type="match status" value="1"/>
</dbReference>
<dbReference type="InterPro" id="IPR001036">
    <property type="entry name" value="Acrflvin-R"/>
</dbReference>
<proteinExistence type="predicted"/>
<dbReference type="PANTHER" id="PTHR32063">
    <property type="match status" value="1"/>
</dbReference>
<dbReference type="Pfam" id="PF00873">
    <property type="entry name" value="ACR_tran"/>
    <property type="match status" value="1"/>
</dbReference>
<dbReference type="EMBL" id="JACLAX010000005">
    <property type="protein sequence ID" value="MBC2668876.1"/>
    <property type="molecule type" value="Genomic_DNA"/>
</dbReference>
<feature type="transmembrane region" description="Helical" evidence="1">
    <location>
        <begin position="428"/>
        <end position="448"/>
    </location>
</feature>